<feature type="domain" description="FAD-binding FR-type" evidence="2">
    <location>
        <begin position="60"/>
        <end position="173"/>
    </location>
</feature>
<evidence type="ECO:0000259" key="1">
    <source>
        <dbReference type="PROSITE" id="PS51085"/>
    </source>
</evidence>
<dbReference type="PANTHER" id="PTHR47354:SF5">
    <property type="entry name" value="PROTEIN RFBI"/>
    <property type="match status" value="1"/>
</dbReference>
<reference evidence="3 4" key="1">
    <citation type="submission" date="2022-11" db="EMBL/GenBank/DDBJ databases">
        <title>Spartinivicinus poritis sp. nov., isolated from scleractinian coral Porites lutea.</title>
        <authorList>
            <person name="Zhang G."/>
            <person name="Cai L."/>
            <person name="Wei Q."/>
        </authorList>
    </citation>
    <scope>NUCLEOTIDE SEQUENCE [LARGE SCALE GENOMIC DNA]</scope>
    <source>
        <strain evidence="3 4">A2-2</strain>
    </source>
</reference>
<dbReference type="EMBL" id="JAPMOU010000005">
    <property type="protein sequence ID" value="MDE1461491.1"/>
    <property type="molecule type" value="Genomic_DNA"/>
</dbReference>
<sequence>MKWLIVLILTLLVCSYIAWLVYSEWLQFQAQYAQRGLAANNWQQRCQQVSSQLVKQSHWQGFRDFVVTKRVVENPVSDIISFYLRPRDGLPLSPFAAGQHVTVRLPIGSRVYTRCYSLSESYNPDYYRISVKRADAPAKTNHPAGKVSGYLHEEVYEGAVVEIREPQGSFVLPESTIEPLVFLVAGVGYTPVLSMLKVLVNQPFPPPVVVFYCVRNGSHHAAKDEFEALQTQYQGLHLYVSYSHPRSALDWPEIDYQLSGRLNGQTCLDMLAELSIQPWQCQYYFCGPEAFMTKLQQELAANDIDSSQFHDECFSATVTHQTPLLDAPELAEVVFSSSGRRSEWLQGEDRWLLTLSEEEGVSINSSCRKGSCGSCMTEILEGEVGYLKDPEFLNQKQANHFDTSRYCLPCVCYPKSNRLVLNV</sequence>
<organism evidence="3 4">
    <name type="scientific">Spartinivicinus poritis</name>
    <dbReference type="NCBI Taxonomy" id="2994640"/>
    <lineage>
        <taxon>Bacteria</taxon>
        <taxon>Pseudomonadati</taxon>
        <taxon>Pseudomonadota</taxon>
        <taxon>Gammaproteobacteria</taxon>
        <taxon>Oceanospirillales</taxon>
        <taxon>Zooshikellaceae</taxon>
        <taxon>Spartinivicinus</taxon>
    </lineage>
</organism>
<dbReference type="Gene3D" id="3.40.50.80">
    <property type="entry name" value="Nucleotide-binding domain of ferredoxin-NADP reductase (FNR) module"/>
    <property type="match status" value="1"/>
</dbReference>
<evidence type="ECO:0000259" key="2">
    <source>
        <dbReference type="PROSITE" id="PS51384"/>
    </source>
</evidence>
<proteinExistence type="predicted"/>
<dbReference type="PROSITE" id="PS51384">
    <property type="entry name" value="FAD_FR"/>
    <property type="match status" value="1"/>
</dbReference>
<comment type="caution">
    <text evidence="3">The sequence shown here is derived from an EMBL/GenBank/DDBJ whole genome shotgun (WGS) entry which is preliminary data.</text>
</comment>
<dbReference type="InterPro" id="IPR036010">
    <property type="entry name" value="2Fe-2S_ferredoxin-like_sf"/>
</dbReference>
<dbReference type="SUPFAM" id="SSF54292">
    <property type="entry name" value="2Fe-2S ferredoxin-like"/>
    <property type="match status" value="1"/>
</dbReference>
<accession>A0ABT5U687</accession>
<dbReference type="InterPro" id="IPR017927">
    <property type="entry name" value="FAD-bd_FR_type"/>
</dbReference>
<keyword evidence="4" id="KW-1185">Reference proteome</keyword>
<evidence type="ECO:0000313" key="3">
    <source>
        <dbReference type="EMBL" id="MDE1461491.1"/>
    </source>
</evidence>
<protein>
    <submittedName>
        <fullName evidence="3">2Fe-2S iron-sulfur cluster-binding protein</fullName>
    </submittedName>
</protein>
<gene>
    <name evidence="3" type="ORF">ORQ98_05870</name>
</gene>
<dbReference type="InterPro" id="IPR001433">
    <property type="entry name" value="OxRdtase_FAD/NAD-bd"/>
</dbReference>
<dbReference type="InterPro" id="IPR008333">
    <property type="entry name" value="Cbr1-like_FAD-bd_dom"/>
</dbReference>
<dbReference type="InterPro" id="IPR001041">
    <property type="entry name" value="2Fe-2S_ferredoxin-type"/>
</dbReference>
<dbReference type="Pfam" id="PF00111">
    <property type="entry name" value="Fer2"/>
    <property type="match status" value="1"/>
</dbReference>
<evidence type="ECO:0000313" key="4">
    <source>
        <dbReference type="Proteomes" id="UP001528823"/>
    </source>
</evidence>
<dbReference type="SUPFAM" id="SSF52343">
    <property type="entry name" value="Ferredoxin reductase-like, C-terminal NADP-linked domain"/>
    <property type="match status" value="1"/>
</dbReference>
<dbReference type="Gene3D" id="3.10.20.30">
    <property type="match status" value="1"/>
</dbReference>
<dbReference type="PROSITE" id="PS51085">
    <property type="entry name" value="2FE2S_FER_2"/>
    <property type="match status" value="1"/>
</dbReference>
<dbReference type="SUPFAM" id="SSF63380">
    <property type="entry name" value="Riboflavin synthase domain-like"/>
    <property type="match status" value="1"/>
</dbReference>
<feature type="domain" description="2Fe-2S ferredoxin-type" evidence="1">
    <location>
        <begin position="331"/>
        <end position="423"/>
    </location>
</feature>
<dbReference type="PRINTS" id="PR00406">
    <property type="entry name" value="CYTB5RDTASE"/>
</dbReference>
<dbReference type="Gene3D" id="2.40.30.10">
    <property type="entry name" value="Translation factors"/>
    <property type="match status" value="1"/>
</dbReference>
<dbReference type="PROSITE" id="PS00197">
    <property type="entry name" value="2FE2S_FER_1"/>
    <property type="match status" value="1"/>
</dbReference>
<dbReference type="InterPro" id="IPR017938">
    <property type="entry name" value="Riboflavin_synthase-like_b-brl"/>
</dbReference>
<dbReference type="CDD" id="cd06184">
    <property type="entry name" value="flavohem_like_fad_nad_binding"/>
    <property type="match status" value="1"/>
</dbReference>
<dbReference type="InterPro" id="IPR012675">
    <property type="entry name" value="Beta-grasp_dom_sf"/>
</dbReference>
<dbReference type="CDD" id="cd00207">
    <property type="entry name" value="fer2"/>
    <property type="match status" value="1"/>
</dbReference>
<dbReference type="Proteomes" id="UP001528823">
    <property type="component" value="Unassembled WGS sequence"/>
</dbReference>
<dbReference type="Pfam" id="PF00175">
    <property type="entry name" value="NAD_binding_1"/>
    <property type="match status" value="1"/>
</dbReference>
<dbReference type="PANTHER" id="PTHR47354">
    <property type="entry name" value="NADH OXIDOREDUCTASE HCR"/>
    <property type="match status" value="1"/>
</dbReference>
<dbReference type="InterPro" id="IPR006058">
    <property type="entry name" value="2Fe2S_fd_BS"/>
</dbReference>
<dbReference type="RefSeq" id="WP_274687853.1">
    <property type="nucleotide sequence ID" value="NZ_JAPMOU010000005.1"/>
</dbReference>
<name>A0ABT5U687_9GAMM</name>
<dbReference type="InterPro" id="IPR050415">
    <property type="entry name" value="MRET"/>
</dbReference>
<dbReference type="InterPro" id="IPR039261">
    <property type="entry name" value="FNR_nucleotide-bd"/>
</dbReference>
<dbReference type="Pfam" id="PF00970">
    <property type="entry name" value="FAD_binding_6"/>
    <property type="match status" value="1"/>
</dbReference>